<feature type="compositionally biased region" description="Basic and acidic residues" evidence="1">
    <location>
        <begin position="74"/>
        <end position="107"/>
    </location>
</feature>
<evidence type="ECO:0000313" key="3">
    <source>
        <dbReference type="Proteomes" id="UP000827138"/>
    </source>
</evidence>
<dbReference type="InterPro" id="IPR033457">
    <property type="entry name" value="DUF5133"/>
</dbReference>
<keyword evidence="3" id="KW-1185">Reference proteome</keyword>
<name>A0ABX8Y217_9ACTN</name>
<protein>
    <submittedName>
        <fullName evidence="2">DUF5133 domain-containing protein</fullName>
    </submittedName>
</protein>
<dbReference type="EMBL" id="CP080647">
    <property type="protein sequence ID" value="QYX82175.1"/>
    <property type="molecule type" value="Genomic_DNA"/>
</dbReference>
<sequence length="135" mass="15011">MLLPAKNEVARHLRRYRTWERVMLASPTDRAARDSFEASGYTLCVLMGKRCAREAVAAAERYLQTSLPTYLQEQGDRPQQEPTGKTRKDRTGKDRTGKDRGRKDRSGKAAGKTRTGESRSATGGPPSGRRSTAEL</sequence>
<feature type="region of interest" description="Disordered" evidence="1">
    <location>
        <begin position="66"/>
        <end position="135"/>
    </location>
</feature>
<reference evidence="2 3" key="1">
    <citation type="submission" date="2021-08" db="EMBL/GenBank/DDBJ databases">
        <authorList>
            <person name="Ping M."/>
        </authorList>
    </citation>
    <scope>NUCLEOTIDE SEQUENCE [LARGE SCALE GENOMIC DNA]</scope>
    <source>
        <strain evidence="2 3">MG28</strain>
    </source>
</reference>
<gene>
    <name evidence="2" type="ORF">K1J60_41530</name>
</gene>
<dbReference type="Pfam" id="PF17196">
    <property type="entry name" value="DUF5133"/>
    <property type="match status" value="1"/>
</dbReference>
<dbReference type="RefSeq" id="WP_220650730.1">
    <property type="nucleotide sequence ID" value="NZ_CP080647.1"/>
</dbReference>
<accession>A0ABX8Y217</accession>
<dbReference type="Proteomes" id="UP000827138">
    <property type="component" value="Chromosome"/>
</dbReference>
<evidence type="ECO:0000313" key="2">
    <source>
        <dbReference type="EMBL" id="QYX82175.1"/>
    </source>
</evidence>
<organism evidence="2 3">
    <name type="scientific">Streptomyces akebiae</name>
    <dbReference type="NCBI Taxonomy" id="2865673"/>
    <lineage>
        <taxon>Bacteria</taxon>
        <taxon>Bacillati</taxon>
        <taxon>Actinomycetota</taxon>
        <taxon>Actinomycetes</taxon>
        <taxon>Kitasatosporales</taxon>
        <taxon>Streptomycetaceae</taxon>
        <taxon>Streptomyces</taxon>
    </lineage>
</organism>
<evidence type="ECO:0000256" key="1">
    <source>
        <dbReference type="SAM" id="MobiDB-lite"/>
    </source>
</evidence>
<proteinExistence type="predicted"/>